<accession>A0ABY6GW57</accession>
<gene>
    <name evidence="1" type="ORF">NX720_01550</name>
</gene>
<keyword evidence="2" id="KW-1185">Reference proteome</keyword>
<organism evidence="1 2">
    <name type="scientific">Endozoicomonas euniceicola</name>
    <dbReference type="NCBI Taxonomy" id="1234143"/>
    <lineage>
        <taxon>Bacteria</taxon>
        <taxon>Pseudomonadati</taxon>
        <taxon>Pseudomonadota</taxon>
        <taxon>Gammaproteobacteria</taxon>
        <taxon>Oceanospirillales</taxon>
        <taxon>Endozoicomonadaceae</taxon>
        <taxon>Endozoicomonas</taxon>
    </lineage>
</organism>
<evidence type="ECO:0000313" key="1">
    <source>
        <dbReference type="EMBL" id="UYM16644.1"/>
    </source>
</evidence>
<evidence type="ECO:0000313" key="2">
    <source>
        <dbReference type="Proteomes" id="UP001163255"/>
    </source>
</evidence>
<proteinExistence type="predicted"/>
<name>A0ABY6GW57_9GAMM</name>
<sequence>MSSIWAEAGTSQSLMTMLYNAFFLPLTANNPPDLGGAIFRGGHKMISTWAEVGI</sequence>
<reference evidence="1" key="1">
    <citation type="submission" date="2022-10" db="EMBL/GenBank/DDBJ databases">
        <title>Completed Genome Sequence of two octocoral isolated bacterium, Endozoicomonas euniceicola EF212T and Endozoicomonas gorgoniicola PS125T.</title>
        <authorList>
            <person name="Chiou Y.-J."/>
            <person name="Chen Y.-H."/>
        </authorList>
    </citation>
    <scope>NUCLEOTIDE SEQUENCE</scope>
    <source>
        <strain evidence="1">EF212</strain>
    </source>
</reference>
<dbReference type="EMBL" id="CP103300">
    <property type="protein sequence ID" value="UYM16644.1"/>
    <property type="molecule type" value="Genomic_DNA"/>
</dbReference>
<dbReference type="Proteomes" id="UP001163255">
    <property type="component" value="Chromosome"/>
</dbReference>
<protein>
    <submittedName>
        <fullName evidence="1">Uncharacterized protein</fullName>
    </submittedName>
</protein>